<keyword evidence="3" id="KW-1185">Reference proteome</keyword>
<feature type="compositionally biased region" description="Polar residues" evidence="1">
    <location>
        <begin position="1"/>
        <end position="12"/>
    </location>
</feature>
<sequence>MAKKGIQNSSVEQIGKDHETETAFHQNQAKKQQKKNK</sequence>
<dbReference type="AlphaFoldDB" id="A0A4R2BL55"/>
<gene>
    <name evidence="2" type="ORF">EV146_102219</name>
</gene>
<dbReference type="EMBL" id="SLVV01000002">
    <property type="protein sequence ID" value="TCN27272.1"/>
    <property type="molecule type" value="Genomic_DNA"/>
</dbReference>
<comment type="caution">
    <text evidence="2">The sequence shown here is derived from an EMBL/GenBank/DDBJ whole genome shotgun (WGS) entry which is preliminary data.</text>
</comment>
<evidence type="ECO:0000256" key="1">
    <source>
        <dbReference type="SAM" id="MobiDB-lite"/>
    </source>
</evidence>
<evidence type="ECO:0000313" key="2">
    <source>
        <dbReference type="EMBL" id="TCN27272.1"/>
    </source>
</evidence>
<feature type="region of interest" description="Disordered" evidence="1">
    <location>
        <begin position="1"/>
        <end position="37"/>
    </location>
</feature>
<protein>
    <recommendedName>
        <fullName evidence="4">Biofilm-forming protein</fullName>
    </recommendedName>
</protein>
<evidence type="ECO:0008006" key="4">
    <source>
        <dbReference type="Google" id="ProtNLM"/>
    </source>
</evidence>
<name>A0A4R2BL55_9BACI</name>
<organism evidence="2 3">
    <name type="scientific">Mesobacillus foraminis</name>
    <dbReference type="NCBI Taxonomy" id="279826"/>
    <lineage>
        <taxon>Bacteria</taxon>
        <taxon>Bacillati</taxon>
        <taxon>Bacillota</taxon>
        <taxon>Bacilli</taxon>
        <taxon>Bacillales</taxon>
        <taxon>Bacillaceae</taxon>
        <taxon>Mesobacillus</taxon>
    </lineage>
</organism>
<dbReference type="Proteomes" id="UP000295689">
    <property type="component" value="Unassembled WGS sequence"/>
</dbReference>
<dbReference type="RefSeq" id="WP_121613221.1">
    <property type="nucleotide sequence ID" value="NZ_CP033044.1"/>
</dbReference>
<reference evidence="2 3" key="1">
    <citation type="journal article" date="2015" name="Stand. Genomic Sci.">
        <title>Genomic Encyclopedia of Bacterial and Archaeal Type Strains, Phase III: the genomes of soil and plant-associated and newly described type strains.</title>
        <authorList>
            <person name="Whitman W.B."/>
            <person name="Woyke T."/>
            <person name="Klenk H.P."/>
            <person name="Zhou Y."/>
            <person name="Lilburn T.G."/>
            <person name="Beck B.J."/>
            <person name="De Vos P."/>
            <person name="Vandamme P."/>
            <person name="Eisen J.A."/>
            <person name="Garrity G."/>
            <person name="Hugenholtz P."/>
            <person name="Kyrpides N.C."/>
        </authorList>
    </citation>
    <scope>NUCLEOTIDE SEQUENCE [LARGE SCALE GENOMIC DNA]</scope>
    <source>
        <strain evidence="2 3">CV53</strain>
    </source>
</reference>
<accession>A0A4R2BL55</accession>
<evidence type="ECO:0000313" key="3">
    <source>
        <dbReference type="Proteomes" id="UP000295689"/>
    </source>
</evidence>
<proteinExistence type="predicted"/>